<name>A0A0C9Z7R7_9AGAM</name>
<reference evidence="3" key="2">
    <citation type="submission" date="2015-01" db="EMBL/GenBank/DDBJ databases">
        <title>Evolutionary Origins and Diversification of the Mycorrhizal Mutualists.</title>
        <authorList>
            <consortium name="DOE Joint Genome Institute"/>
            <consortium name="Mycorrhizal Genomics Consortium"/>
            <person name="Kohler A."/>
            <person name="Kuo A."/>
            <person name="Nagy L.G."/>
            <person name="Floudas D."/>
            <person name="Copeland A."/>
            <person name="Barry K.W."/>
            <person name="Cichocki N."/>
            <person name="Veneault-Fourrey C."/>
            <person name="LaButti K."/>
            <person name="Lindquist E.A."/>
            <person name="Lipzen A."/>
            <person name="Lundell T."/>
            <person name="Morin E."/>
            <person name="Murat C."/>
            <person name="Riley R."/>
            <person name="Ohm R."/>
            <person name="Sun H."/>
            <person name="Tunlid A."/>
            <person name="Henrissat B."/>
            <person name="Grigoriev I.V."/>
            <person name="Hibbett D.S."/>
            <person name="Martin F."/>
        </authorList>
    </citation>
    <scope>NUCLEOTIDE SEQUENCE [LARGE SCALE GENOMIC DNA]</scope>
    <source>
        <strain evidence="3">441</strain>
    </source>
</reference>
<protein>
    <submittedName>
        <fullName evidence="2">Uncharacterized protein</fullName>
    </submittedName>
</protein>
<dbReference type="Proteomes" id="UP000054018">
    <property type="component" value="Unassembled WGS sequence"/>
</dbReference>
<feature type="compositionally biased region" description="Polar residues" evidence="1">
    <location>
        <begin position="1"/>
        <end position="14"/>
    </location>
</feature>
<evidence type="ECO:0000313" key="2">
    <source>
        <dbReference type="EMBL" id="KIK22014.1"/>
    </source>
</evidence>
<dbReference type="HOGENOM" id="CLU_012625_1_0_1"/>
<gene>
    <name evidence="2" type="ORF">PISMIDRAFT_11887</name>
</gene>
<proteinExistence type="predicted"/>
<evidence type="ECO:0000256" key="1">
    <source>
        <dbReference type="SAM" id="MobiDB-lite"/>
    </source>
</evidence>
<reference evidence="2 3" key="1">
    <citation type="submission" date="2014-04" db="EMBL/GenBank/DDBJ databases">
        <authorList>
            <consortium name="DOE Joint Genome Institute"/>
            <person name="Kuo A."/>
            <person name="Kohler A."/>
            <person name="Costa M.D."/>
            <person name="Nagy L.G."/>
            <person name="Floudas D."/>
            <person name="Copeland A."/>
            <person name="Barry K.W."/>
            <person name="Cichocki N."/>
            <person name="Veneault-Fourrey C."/>
            <person name="LaButti K."/>
            <person name="Lindquist E.A."/>
            <person name="Lipzen A."/>
            <person name="Lundell T."/>
            <person name="Morin E."/>
            <person name="Murat C."/>
            <person name="Sun H."/>
            <person name="Tunlid A."/>
            <person name="Henrissat B."/>
            <person name="Grigoriev I.V."/>
            <person name="Hibbett D.S."/>
            <person name="Martin F."/>
            <person name="Nordberg H.P."/>
            <person name="Cantor M.N."/>
            <person name="Hua S.X."/>
        </authorList>
    </citation>
    <scope>NUCLEOTIDE SEQUENCE [LARGE SCALE GENOMIC DNA]</scope>
    <source>
        <strain evidence="2 3">441</strain>
    </source>
</reference>
<feature type="region of interest" description="Disordered" evidence="1">
    <location>
        <begin position="1"/>
        <end position="66"/>
    </location>
</feature>
<dbReference type="AlphaFoldDB" id="A0A0C9Z7R7"/>
<accession>A0A0C9Z7R7</accession>
<evidence type="ECO:0000313" key="3">
    <source>
        <dbReference type="Proteomes" id="UP000054018"/>
    </source>
</evidence>
<dbReference type="OrthoDB" id="2628997at2759"/>
<feature type="compositionally biased region" description="Acidic residues" evidence="1">
    <location>
        <begin position="42"/>
        <end position="52"/>
    </location>
</feature>
<organism evidence="2 3">
    <name type="scientific">Pisolithus microcarpus 441</name>
    <dbReference type="NCBI Taxonomy" id="765257"/>
    <lineage>
        <taxon>Eukaryota</taxon>
        <taxon>Fungi</taxon>
        <taxon>Dikarya</taxon>
        <taxon>Basidiomycota</taxon>
        <taxon>Agaricomycotina</taxon>
        <taxon>Agaricomycetes</taxon>
        <taxon>Agaricomycetidae</taxon>
        <taxon>Boletales</taxon>
        <taxon>Sclerodermatineae</taxon>
        <taxon>Pisolithaceae</taxon>
        <taxon>Pisolithus</taxon>
    </lineage>
</organism>
<feature type="region of interest" description="Disordered" evidence="1">
    <location>
        <begin position="684"/>
        <end position="712"/>
    </location>
</feature>
<sequence length="874" mass="98726">MAPNRSPSLQQHGSTGLPHSALPLQSGIDIPTVPNATHPDFDGIESDIDTSEDATGSSQHGALADDERVTRLSGQELLEKKDWRMLLILEVIMKWAHPSRFGVARACSGIQELWCRIIEGDTGEDFWLWVDGDEDWLRRRQPGEMLWQSANLNEIDWDRAQSALRRRISQQRYPLASGPNGGRNKRVRNATHEQRFSAIVWLLSSSKGMAELTIQHGYTPPTFRVSKMTSVLSSLIGSCRDVFPVQTRAWEVALVNSKKDGCICLRACRDPLRMWFDMLVWLDGIPPSLEGIDDESCIRCRSLVQSRYDDLANEGVAHPDFQLWNVMCYHAIRTTRRDNAELLAISSKRISKTGRQLVERTLNPVFKRGQVDVMFTPYINEYPRNLRFSAAETSCILPPDTQPDTSWPVQIPDNVLEDAGDPWIMLGIVAWMCAYCRSGFEESIRNDRHDELWHSHYLDYASEFSEFIQMPGPLPQLSSTGIELYHQLRVNKFEGETFLSQPGSERRQLCLIVYVAVAIFLRSRDVSLPGCPRCRVLFEESSTSGSSATMMSEREPLPLPSTIPTDDAGDVQADRPLSHLPGKNGMLLRPSPAEKSTEDLINDEKQAADEILSIRRSGLSTFDPTASHSEACPQEPAGMEAFTNITRDKALPKNEMRSQLAQQFHRLNQYVDSLGLDVSTCLRGPDGNDMPHPEGPTKKLPAGGVPREPLSDPLRLTKSDMIEEINDRLLEMLREVNLPCEHLPWYALEKDLEKRGFVLVNWPAGVVRKRGDKGVHDLSTVDVNLLYQAIMHPDEACRLRICRRPSEFTSAFRFKSWRLFVPLMTIMFVVPANPSLLISSSSKRPMQCSDSNVHPAKRTRYKDETMRLLTPSPT</sequence>
<keyword evidence="3" id="KW-1185">Reference proteome</keyword>
<dbReference type="EMBL" id="KN833744">
    <property type="protein sequence ID" value="KIK22014.1"/>
    <property type="molecule type" value="Genomic_DNA"/>
</dbReference>